<evidence type="ECO:0000256" key="1">
    <source>
        <dbReference type="SAM" id="MobiDB-lite"/>
    </source>
</evidence>
<dbReference type="EMBL" id="RCHS01002741">
    <property type="protein sequence ID" value="RMX45914.1"/>
    <property type="molecule type" value="Genomic_DNA"/>
</dbReference>
<organism evidence="2 3">
    <name type="scientific">Pocillopora damicornis</name>
    <name type="common">Cauliflower coral</name>
    <name type="synonym">Millepora damicornis</name>
    <dbReference type="NCBI Taxonomy" id="46731"/>
    <lineage>
        <taxon>Eukaryota</taxon>
        <taxon>Metazoa</taxon>
        <taxon>Cnidaria</taxon>
        <taxon>Anthozoa</taxon>
        <taxon>Hexacorallia</taxon>
        <taxon>Scleractinia</taxon>
        <taxon>Astrocoeniina</taxon>
        <taxon>Pocilloporidae</taxon>
        <taxon>Pocillopora</taxon>
    </lineage>
</organism>
<feature type="compositionally biased region" description="Acidic residues" evidence="1">
    <location>
        <begin position="103"/>
        <end position="117"/>
    </location>
</feature>
<sequence length="117" mass="13873">MDGWMDEAILQSLDKCLNKLFKQSIRREYWSQMIMGPFEFNHAGKKKVQSRNLVLCWITKSWREILEEMVRKSFLSSSISNALDSTEDNAIYEEEPDIHTEENEMDEEFDTESEDEP</sequence>
<dbReference type="Proteomes" id="UP000275408">
    <property type="component" value="Unassembled WGS sequence"/>
</dbReference>
<keyword evidence="3" id="KW-1185">Reference proteome</keyword>
<feature type="region of interest" description="Disordered" evidence="1">
    <location>
        <begin position="85"/>
        <end position="117"/>
    </location>
</feature>
<evidence type="ECO:0000313" key="3">
    <source>
        <dbReference type="Proteomes" id="UP000275408"/>
    </source>
</evidence>
<evidence type="ECO:0000313" key="2">
    <source>
        <dbReference type="EMBL" id="RMX45914.1"/>
    </source>
</evidence>
<dbReference type="AlphaFoldDB" id="A0A3M6TX96"/>
<reference evidence="2 3" key="1">
    <citation type="journal article" date="2018" name="Sci. Rep.">
        <title>Comparative analysis of the Pocillopora damicornis genome highlights role of immune system in coral evolution.</title>
        <authorList>
            <person name="Cunning R."/>
            <person name="Bay R.A."/>
            <person name="Gillette P."/>
            <person name="Baker A.C."/>
            <person name="Traylor-Knowles N."/>
        </authorList>
    </citation>
    <scope>NUCLEOTIDE SEQUENCE [LARGE SCALE GENOMIC DNA]</scope>
    <source>
        <strain evidence="2">RSMAS</strain>
        <tissue evidence="2">Whole animal</tissue>
    </source>
</reference>
<name>A0A3M6TX96_POCDA</name>
<accession>A0A3M6TX96</accession>
<comment type="caution">
    <text evidence="2">The sequence shown here is derived from an EMBL/GenBank/DDBJ whole genome shotgun (WGS) entry which is preliminary data.</text>
</comment>
<evidence type="ECO:0008006" key="4">
    <source>
        <dbReference type="Google" id="ProtNLM"/>
    </source>
</evidence>
<gene>
    <name evidence="2" type="ORF">pdam_00011023</name>
</gene>
<proteinExistence type="predicted"/>
<protein>
    <recommendedName>
        <fullName evidence="4">DDE-1 domain-containing protein</fullName>
    </recommendedName>
</protein>
<feature type="compositionally biased region" description="Acidic residues" evidence="1">
    <location>
        <begin position="85"/>
        <end position="96"/>
    </location>
</feature>